<name>A0A7W5ZKU2_9BACT</name>
<gene>
    <name evidence="3" type="ORF">FHS57_001623</name>
</gene>
<evidence type="ECO:0000256" key="1">
    <source>
        <dbReference type="SAM" id="MobiDB-lite"/>
    </source>
</evidence>
<evidence type="ECO:0000313" key="4">
    <source>
        <dbReference type="Proteomes" id="UP000541352"/>
    </source>
</evidence>
<dbReference type="RefSeq" id="WP_183972338.1">
    <property type="nucleotide sequence ID" value="NZ_JACIBY010000003.1"/>
</dbReference>
<organism evidence="3 4">
    <name type="scientific">Runella defluvii</name>
    <dbReference type="NCBI Taxonomy" id="370973"/>
    <lineage>
        <taxon>Bacteria</taxon>
        <taxon>Pseudomonadati</taxon>
        <taxon>Bacteroidota</taxon>
        <taxon>Cytophagia</taxon>
        <taxon>Cytophagales</taxon>
        <taxon>Spirosomataceae</taxon>
        <taxon>Runella</taxon>
    </lineage>
</organism>
<proteinExistence type="predicted"/>
<reference evidence="3 4" key="1">
    <citation type="submission" date="2020-08" db="EMBL/GenBank/DDBJ databases">
        <title>Genomic Encyclopedia of Type Strains, Phase IV (KMG-IV): sequencing the most valuable type-strain genomes for metagenomic binning, comparative biology and taxonomic classification.</title>
        <authorList>
            <person name="Goeker M."/>
        </authorList>
    </citation>
    <scope>NUCLEOTIDE SEQUENCE [LARGE SCALE GENOMIC DNA]</scope>
    <source>
        <strain evidence="3 4">DSM 17976</strain>
    </source>
</reference>
<keyword evidence="4" id="KW-1185">Reference proteome</keyword>
<feature type="transmembrane region" description="Helical" evidence="2">
    <location>
        <begin position="53"/>
        <end position="71"/>
    </location>
</feature>
<accession>A0A7W5ZKU2</accession>
<keyword evidence="2" id="KW-0472">Membrane</keyword>
<sequence>MKKNYQIEEEIERTLQSLEGIKSAEPTPFFYTRLQARMEKKKQVKTGWHWRPAYAYAFLGVVILLNVWTIYQVSHRSSNAESGEQFANDYGLNDFSGFDTN</sequence>
<evidence type="ECO:0000256" key="2">
    <source>
        <dbReference type="SAM" id="Phobius"/>
    </source>
</evidence>
<protein>
    <submittedName>
        <fullName evidence="3">Uncharacterized protein</fullName>
    </submittedName>
</protein>
<dbReference type="EMBL" id="JACIBY010000003">
    <property type="protein sequence ID" value="MBB3837626.1"/>
    <property type="molecule type" value="Genomic_DNA"/>
</dbReference>
<keyword evidence="2" id="KW-0812">Transmembrane</keyword>
<evidence type="ECO:0000313" key="3">
    <source>
        <dbReference type="EMBL" id="MBB3837626.1"/>
    </source>
</evidence>
<feature type="region of interest" description="Disordered" evidence="1">
    <location>
        <begin position="78"/>
        <end position="101"/>
    </location>
</feature>
<dbReference type="AlphaFoldDB" id="A0A7W5ZKU2"/>
<keyword evidence="2" id="KW-1133">Transmembrane helix</keyword>
<dbReference type="Proteomes" id="UP000541352">
    <property type="component" value="Unassembled WGS sequence"/>
</dbReference>
<comment type="caution">
    <text evidence="3">The sequence shown here is derived from an EMBL/GenBank/DDBJ whole genome shotgun (WGS) entry which is preliminary data.</text>
</comment>